<evidence type="ECO:0000313" key="1">
    <source>
        <dbReference type="EMBL" id="VFK17464.1"/>
    </source>
</evidence>
<dbReference type="EMBL" id="CAADFN010000032">
    <property type="protein sequence ID" value="VFK17464.1"/>
    <property type="molecule type" value="Genomic_DNA"/>
</dbReference>
<sequence length="119" mass="13419">MSIHVGIDVVAIEHQCKLHGGMANASIAIDKGMILDKRIPQSGSFFRQAGIKVLSAEGHARPKDHIRLRDRGFQRALIPNAFHPTRLSENFPMRRDYLLEIQQPHQANRSQSSAFLPRT</sequence>
<name>A0A450WKB8_9GAMM</name>
<organism evidence="1">
    <name type="scientific">Candidatus Kentrum sp. LFY</name>
    <dbReference type="NCBI Taxonomy" id="2126342"/>
    <lineage>
        <taxon>Bacteria</taxon>
        <taxon>Pseudomonadati</taxon>
        <taxon>Pseudomonadota</taxon>
        <taxon>Gammaproteobacteria</taxon>
        <taxon>Candidatus Kentrum</taxon>
    </lineage>
</organism>
<gene>
    <name evidence="1" type="ORF">BECKLFY1418C_GA0070996_10329</name>
</gene>
<dbReference type="AlphaFoldDB" id="A0A450WKB8"/>
<accession>A0A450WKB8</accession>
<reference evidence="1" key="1">
    <citation type="submission" date="2019-02" db="EMBL/GenBank/DDBJ databases">
        <authorList>
            <person name="Gruber-Vodicka R. H."/>
            <person name="Seah K. B. B."/>
        </authorList>
    </citation>
    <scope>NUCLEOTIDE SEQUENCE</scope>
    <source>
        <strain evidence="1">BECK_BY7</strain>
    </source>
</reference>
<proteinExistence type="predicted"/>
<protein>
    <submittedName>
        <fullName evidence="1">Uncharacterized protein</fullName>
    </submittedName>
</protein>